<name>A0A8S9LHK5_BRACR</name>
<comment type="caution">
    <text evidence="1">The sequence shown here is derived from an EMBL/GenBank/DDBJ whole genome shotgun (WGS) entry which is preliminary data.</text>
</comment>
<sequence>MMGLRAWELTAGGVEGGESSMNELTRYWVFQGKGVKKLSETRLTNGFEFGSISENMPYEWYNLRRGVDVQTPSGESISYK</sequence>
<proteinExistence type="predicted"/>
<organism evidence="1">
    <name type="scientific">Brassica cretica</name>
    <name type="common">Mustard</name>
    <dbReference type="NCBI Taxonomy" id="69181"/>
    <lineage>
        <taxon>Eukaryota</taxon>
        <taxon>Viridiplantae</taxon>
        <taxon>Streptophyta</taxon>
        <taxon>Embryophyta</taxon>
        <taxon>Tracheophyta</taxon>
        <taxon>Spermatophyta</taxon>
        <taxon>Magnoliopsida</taxon>
        <taxon>eudicotyledons</taxon>
        <taxon>Gunneridae</taxon>
        <taxon>Pentapetalae</taxon>
        <taxon>rosids</taxon>
        <taxon>malvids</taxon>
        <taxon>Brassicales</taxon>
        <taxon>Brassicaceae</taxon>
        <taxon>Brassiceae</taxon>
        <taxon>Brassica</taxon>
    </lineage>
</organism>
<gene>
    <name evidence="1" type="ORF">F2Q70_00027370</name>
</gene>
<accession>A0A8S9LHK5</accession>
<reference evidence="1" key="1">
    <citation type="submission" date="2019-12" db="EMBL/GenBank/DDBJ databases">
        <title>Genome sequencing and annotation of Brassica cretica.</title>
        <authorList>
            <person name="Studholme D.J."/>
            <person name="Sarris P.F."/>
        </authorList>
    </citation>
    <scope>NUCLEOTIDE SEQUENCE</scope>
    <source>
        <strain evidence="1">PFS-102/07</strain>
        <tissue evidence="1">Leaf</tissue>
    </source>
</reference>
<dbReference type="EMBL" id="QGKY02000094">
    <property type="protein sequence ID" value="KAF2604863.1"/>
    <property type="molecule type" value="Genomic_DNA"/>
</dbReference>
<protein>
    <submittedName>
        <fullName evidence="1">Uncharacterized protein</fullName>
    </submittedName>
</protein>
<dbReference type="AlphaFoldDB" id="A0A8S9LHK5"/>
<evidence type="ECO:0000313" key="1">
    <source>
        <dbReference type="EMBL" id="KAF2604863.1"/>
    </source>
</evidence>